<gene>
    <name evidence="2" type="ORF">B0T14DRAFT_569613</name>
</gene>
<proteinExistence type="predicted"/>
<dbReference type="SUPFAM" id="SSF52151">
    <property type="entry name" value="FabD/lysophospholipase-like"/>
    <property type="match status" value="1"/>
</dbReference>
<sequence length="137" mass="15290">MATSAVTYYLPCFEKPEQTTSYVDGAVWTNCPAQVAYAEMEKLWPGDPASLDALMSLGTGMQDVKPFEMPALVNMGFLAAIRAVLKRQMDSKATWLNFVTETALPLHLTSPGPPPSHTHPNRRKSRDDVEYDFSYYP</sequence>
<keyword evidence="3" id="KW-1185">Reference proteome</keyword>
<dbReference type="Proteomes" id="UP001175000">
    <property type="component" value="Unassembled WGS sequence"/>
</dbReference>
<accession>A0AA39WDU8</accession>
<comment type="caution">
    <text evidence="2">The sequence shown here is derived from an EMBL/GenBank/DDBJ whole genome shotgun (WGS) entry which is preliminary data.</text>
</comment>
<reference evidence="2" key="1">
    <citation type="submission" date="2023-06" db="EMBL/GenBank/DDBJ databases">
        <title>Genome-scale phylogeny and comparative genomics of the fungal order Sordariales.</title>
        <authorList>
            <consortium name="Lawrence Berkeley National Laboratory"/>
            <person name="Hensen N."/>
            <person name="Bonometti L."/>
            <person name="Westerberg I."/>
            <person name="Brannstrom I.O."/>
            <person name="Guillou S."/>
            <person name="Cros-Aarteil S."/>
            <person name="Calhoun S."/>
            <person name="Haridas S."/>
            <person name="Kuo A."/>
            <person name="Mondo S."/>
            <person name="Pangilinan J."/>
            <person name="Riley R."/>
            <person name="Labutti K."/>
            <person name="Andreopoulos B."/>
            <person name="Lipzen A."/>
            <person name="Chen C."/>
            <person name="Yanf M."/>
            <person name="Daum C."/>
            <person name="Ng V."/>
            <person name="Clum A."/>
            <person name="Steindorff A."/>
            <person name="Ohm R."/>
            <person name="Martin F."/>
            <person name="Silar P."/>
            <person name="Natvig D."/>
            <person name="Lalanne C."/>
            <person name="Gautier V."/>
            <person name="Ament-Velasquez S.L."/>
            <person name="Kruys A."/>
            <person name="Hutchinson M.I."/>
            <person name="Powell A.J."/>
            <person name="Barry K."/>
            <person name="Miller A.N."/>
            <person name="Grigoriev I.V."/>
            <person name="Debuchy R."/>
            <person name="Gladieux P."/>
            <person name="Thoren M.H."/>
            <person name="Johannesson H."/>
        </authorList>
    </citation>
    <scope>NUCLEOTIDE SEQUENCE</scope>
    <source>
        <strain evidence="2">CBS 606.72</strain>
    </source>
</reference>
<dbReference type="InterPro" id="IPR016035">
    <property type="entry name" value="Acyl_Trfase/lysoPLipase"/>
</dbReference>
<name>A0AA39WDU8_9PEZI</name>
<dbReference type="Gene3D" id="3.40.1090.10">
    <property type="entry name" value="Cytosolic phospholipase A2 catalytic domain"/>
    <property type="match status" value="1"/>
</dbReference>
<evidence type="ECO:0000313" key="3">
    <source>
        <dbReference type="Proteomes" id="UP001175000"/>
    </source>
</evidence>
<protein>
    <recommendedName>
        <fullName evidence="4">PNPLA domain-containing protein</fullName>
    </recommendedName>
</protein>
<dbReference type="EMBL" id="JAULSU010000006">
    <property type="protein sequence ID" value="KAK0613584.1"/>
    <property type="molecule type" value="Genomic_DNA"/>
</dbReference>
<evidence type="ECO:0008006" key="4">
    <source>
        <dbReference type="Google" id="ProtNLM"/>
    </source>
</evidence>
<organism evidence="2 3">
    <name type="scientific">Immersiella caudata</name>
    <dbReference type="NCBI Taxonomy" id="314043"/>
    <lineage>
        <taxon>Eukaryota</taxon>
        <taxon>Fungi</taxon>
        <taxon>Dikarya</taxon>
        <taxon>Ascomycota</taxon>
        <taxon>Pezizomycotina</taxon>
        <taxon>Sordariomycetes</taxon>
        <taxon>Sordariomycetidae</taxon>
        <taxon>Sordariales</taxon>
        <taxon>Lasiosphaeriaceae</taxon>
        <taxon>Immersiella</taxon>
    </lineage>
</organism>
<evidence type="ECO:0000313" key="2">
    <source>
        <dbReference type="EMBL" id="KAK0613584.1"/>
    </source>
</evidence>
<feature type="region of interest" description="Disordered" evidence="1">
    <location>
        <begin position="106"/>
        <end position="137"/>
    </location>
</feature>
<dbReference type="AlphaFoldDB" id="A0AA39WDU8"/>
<evidence type="ECO:0000256" key="1">
    <source>
        <dbReference type="SAM" id="MobiDB-lite"/>
    </source>
</evidence>